<evidence type="ECO:0000313" key="1">
    <source>
        <dbReference type="EMBL" id="OSS52212.1"/>
    </source>
</evidence>
<proteinExistence type="predicted"/>
<sequence length="223" mass="24701">MSTASAPAPESVHPWAPNMTYKARRPAAAIPTLCERYVEQQVVTFFRGYIPLSPPSFDYGPTMERATKFVVITGLFSSDRAFYDGIIALLQAKTTTNALTLSMLQDSHLLAVLTRMADGITNDAFATSRADSLRFYSRNPGVIDQLVWAVTHPNGAHPAIRQEINDSFFIAVLLIRHFQLHGGLILPPLSAGRVREAKHEVVVKREKEAGRGADNVSIHYPNW</sequence>
<dbReference type="AlphaFoldDB" id="A0A1Y2M880"/>
<organism evidence="1 2">
    <name type="scientific">Epicoccum nigrum</name>
    <name type="common">Soil fungus</name>
    <name type="synonym">Epicoccum purpurascens</name>
    <dbReference type="NCBI Taxonomy" id="105696"/>
    <lineage>
        <taxon>Eukaryota</taxon>
        <taxon>Fungi</taxon>
        <taxon>Dikarya</taxon>
        <taxon>Ascomycota</taxon>
        <taxon>Pezizomycotina</taxon>
        <taxon>Dothideomycetes</taxon>
        <taxon>Pleosporomycetidae</taxon>
        <taxon>Pleosporales</taxon>
        <taxon>Pleosporineae</taxon>
        <taxon>Didymellaceae</taxon>
        <taxon>Epicoccum</taxon>
    </lineage>
</organism>
<evidence type="ECO:0000313" key="2">
    <source>
        <dbReference type="Proteomes" id="UP000193240"/>
    </source>
</evidence>
<gene>
    <name evidence="1" type="ORF">B5807_02420</name>
</gene>
<accession>A0A1Y2M880</accession>
<dbReference type="InParanoid" id="A0A1Y2M880"/>
<dbReference type="EMBL" id="KZ107839">
    <property type="protein sequence ID" value="OSS52212.1"/>
    <property type="molecule type" value="Genomic_DNA"/>
</dbReference>
<keyword evidence="2" id="KW-1185">Reference proteome</keyword>
<name>A0A1Y2M880_EPING</name>
<reference evidence="1 2" key="1">
    <citation type="journal article" date="2017" name="Genome Announc.">
        <title>Genome sequence of the saprophytic ascomycete Epicoccum nigrum ICMP 19927 strain isolated from New Zealand.</title>
        <authorList>
            <person name="Fokin M."/>
            <person name="Fleetwood D."/>
            <person name="Weir B.S."/>
            <person name="Villas-Boas S.G."/>
        </authorList>
    </citation>
    <scope>NUCLEOTIDE SEQUENCE [LARGE SCALE GENOMIC DNA]</scope>
    <source>
        <strain evidence="1 2">ICMP 19927</strain>
    </source>
</reference>
<protein>
    <submittedName>
        <fullName evidence="1">Uncharacterized protein</fullName>
    </submittedName>
</protein>
<dbReference type="Proteomes" id="UP000193240">
    <property type="component" value="Unassembled WGS sequence"/>
</dbReference>